<sequence>MFMEKSRPGGPERPAAVEAEQALREADAAAEAAKTEAERWGGADKLPSEPEKRFW</sequence>
<evidence type="ECO:0000256" key="1">
    <source>
        <dbReference type="SAM" id="MobiDB-lite"/>
    </source>
</evidence>
<feature type="compositionally biased region" description="Basic and acidic residues" evidence="1">
    <location>
        <begin position="21"/>
        <end position="55"/>
    </location>
</feature>
<name>A0ABM8FQD1_9MICO</name>
<reference evidence="3" key="1">
    <citation type="journal article" date="2019" name="Int. J. Syst. Evol. Microbiol.">
        <title>The Global Catalogue of Microorganisms (GCM) 10K type strain sequencing project: providing services to taxonomists for standard genome sequencing and annotation.</title>
        <authorList>
            <consortium name="The Broad Institute Genomics Platform"/>
            <consortium name="The Broad Institute Genome Sequencing Center for Infectious Disease"/>
            <person name="Wu L."/>
            <person name="Ma J."/>
        </authorList>
    </citation>
    <scope>NUCLEOTIDE SEQUENCE [LARGE SCALE GENOMIC DNA]</scope>
    <source>
        <strain evidence="3">NBRC 106310</strain>
    </source>
</reference>
<feature type="region of interest" description="Disordered" evidence="1">
    <location>
        <begin position="1"/>
        <end position="55"/>
    </location>
</feature>
<dbReference type="Proteomes" id="UP001321543">
    <property type="component" value="Chromosome"/>
</dbReference>
<dbReference type="EMBL" id="AP027728">
    <property type="protein sequence ID" value="BDZ37866.1"/>
    <property type="molecule type" value="Genomic_DNA"/>
</dbReference>
<evidence type="ECO:0000313" key="3">
    <source>
        <dbReference type="Proteomes" id="UP001321543"/>
    </source>
</evidence>
<gene>
    <name evidence="2" type="ORF">GCM10025863_04800</name>
</gene>
<accession>A0ABM8FQD1</accession>
<evidence type="ECO:0000313" key="2">
    <source>
        <dbReference type="EMBL" id="BDZ37866.1"/>
    </source>
</evidence>
<keyword evidence="3" id="KW-1185">Reference proteome</keyword>
<organism evidence="2 3">
    <name type="scientific">Microbacterium suwonense</name>
    <dbReference type="NCBI Taxonomy" id="683047"/>
    <lineage>
        <taxon>Bacteria</taxon>
        <taxon>Bacillati</taxon>
        <taxon>Actinomycetota</taxon>
        <taxon>Actinomycetes</taxon>
        <taxon>Micrococcales</taxon>
        <taxon>Microbacteriaceae</taxon>
        <taxon>Microbacterium</taxon>
    </lineage>
</organism>
<proteinExistence type="predicted"/>
<protein>
    <submittedName>
        <fullName evidence="2">Uncharacterized protein</fullName>
    </submittedName>
</protein>